<name>A0A512T467_9MICO</name>
<dbReference type="SUPFAM" id="SSF52058">
    <property type="entry name" value="L domain-like"/>
    <property type="match status" value="1"/>
</dbReference>
<gene>
    <name evidence="1" type="ORF">KLO01_29280</name>
</gene>
<evidence type="ECO:0008006" key="3">
    <source>
        <dbReference type="Google" id="ProtNLM"/>
    </source>
</evidence>
<dbReference type="EMBL" id="BKBA01000011">
    <property type="protein sequence ID" value="GEQ14881.1"/>
    <property type="molecule type" value="Genomic_DNA"/>
</dbReference>
<dbReference type="Gene3D" id="3.80.10.10">
    <property type="entry name" value="Ribonuclease Inhibitor"/>
    <property type="match status" value="1"/>
</dbReference>
<protein>
    <recommendedName>
        <fullName evidence="3">Leucine-rich repeat domain-containing protein</fullName>
    </recommendedName>
</protein>
<accession>A0A512T467</accession>
<evidence type="ECO:0000313" key="1">
    <source>
        <dbReference type="EMBL" id="GEQ14881.1"/>
    </source>
</evidence>
<sequence>MSSGYVVTEDVAGRVDFDVRAEWSPVLRDAFMGSGADGLIANYARGFSGRDINFVRDLPLRRLNILDRGISDLTPIHDLGGSLEELRVQSAPGSHIDLALLPGLKVLSCAWAQVSSSIDRAEHLEELFLSPYAEADLLPLKHLTSLRTLGMKQRPRVRSLDGVEAMPWLARLGIYGAPLEDISALRRLSSPVLSRLDLASCPRLASLTDLSALIGLRELDVSESGSLDSLLPIGGLARLERLYLYGSTTIADGDLTPLLSMTHMRDLRMMNRRHYRPTVDGVRMRLGLSE</sequence>
<comment type="caution">
    <text evidence="1">The sequence shown here is derived from an EMBL/GenBank/DDBJ whole genome shotgun (WGS) entry which is preliminary data.</text>
</comment>
<dbReference type="OrthoDB" id="4085246at2"/>
<evidence type="ECO:0000313" key="2">
    <source>
        <dbReference type="Proteomes" id="UP000321793"/>
    </source>
</evidence>
<reference evidence="1 2" key="1">
    <citation type="submission" date="2019-07" db="EMBL/GenBank/DDBJ databases">
        <title>Whole genome shotgun sequence of Knoellia locipacati NBRC 109775.</title>
        <authorList>
            <person name="Hosoyama A."/>
            <person name="Uohara A."/>
            <person name="Ohji S."/>
            <person name="Ichikawa N."/>
        </authorList>
    </citation>
    <scope>NUCLEOTIDE SEQUENCE [LARGE SCALE GENOMIC DNA]</scope>
    <source>
        <strain evidence="1 2">NBRC 109775</strain>
    </source>
</reference>
<organism evidence="1 2">
    <name type="scientific">Knoellia locipacati</name>
    <dbReference type="NCBI Taxonomy" id="882824"/>
    <lineage>
        <taxon>Bacteria</taxon>
        <taxon>Bacillati</taxon>
        <taxon>Actinomycetota</taxon>
        <taxon>Actinomycetes</taxon>
        <taxon>Micrococcales</taxon>
        <taxon>Intrasporangiaceae</taxon>
        <taxon>Knoellia</taxon>
    </lineage>
</organism>
<dbReference type="Proteomes" id="UP000321793">
    <property type="component" value="Unassembled WGS sequence"/>
</dbReference>
<dbReference type="AlphaFoldDB" id="A0A512T467"/>
<proteinExistence type="predicted"/>
<dbReference type="InterPro" id="IPR032675">
    <property type="entry name" value="LRR_dom_sf"/>
</dbReference>
<dbReference type="RefSeq" id="WP_147066414.1">
    <property type="nucleotide sequence ID" value="NZ_BAABDN010000003.1"/>
</dbReference>
<keyword evidence="2" id="KW-1185">Reference proteome</keyword>